<keyword evidence="3" id="KW-0560">Oxidoreductase</keyword>
<sequence>MARTIFITGCSDGGLGAALATAFQQRGDRVFATARNTAKMASLKAAGIETLALDVLSDDSIKACVAQVSSFTGGSLDMLINNAGAGYSMPLMDADIEEIDKLFRLNILAVIRTTQLFLPLLRAAEHGAMVVNQTSVVTVLNMPWQASYGASKAGLASITATLRLELEPFNIKVVDLRTGAVKSMLFENMGKRYETELPKDSIYKPIEGKISEVIAGDFSMELMEPNTWATRVVGDLSKQSPPLQIWRGASATQAWLASFFPAWLFSDGMVRKMSGLDILDRELKKQESTKAK</sequence>
<dbReference type="GO" id="GO:0005783">
    <property type="term" value="C:endoplasmic reticulum"/>
    <property type="evidence" value="ECO:0007669"/>
    <property type="project" value="TreeGrafter"/>
</dbReference>
<gene>
    <name evidence="5" type="ORF">PV11_04067</name>
</gene>
<organism evidence="5 6">
    <name type="scientific">Exophiala sideris</name>
    <dbReference type="NCBI Taxonomy" id="1016849"/>
    <lineage>
        <taxon>Eukaryota</taxon>
        <taxon>Fungi</taxon>
        <taxon>Dikarya</taxon>
        <taxon>Ascomycota</taxon>
        <taxon>Pezizomycotina</taxon>
        <taxon>Eurotiomycetes</taxon>
        <taxon>Chaetothyriomycetidae</taxon>
        <taxon>Chaetothyriales</taxon>
        <taxon>Herpotrichiellaceae</taxon>
        <taxon>Exophiala</taxon>
    </lineage>
</organism>
<evidence type="ECO:0000256" key="2">
    <source>
        <dbReference type="ARBA" id="ARBA00022857"/>
    </source>
</evidence>
<dbReference type="Proteomes" id="UP000053599">
    <property type="component" value="Unassembled WGS sequence"/>
</dbReference>
<dbReference type="GO" id="GO:0006654">
    <property type="term" value="P:phosphatidic acid biosynthetic process"/>
    <property type="evidence" value="ECO:0007669"/>
    <property type="project" value="TreeGrafter"/>
</dbReference>
<dbReference type="GO" id="GO:0019433">
    <property type="term" value="P:triglyceride catabolic process"/>
    <property type="evidence" value="ECO:0007669"/>
    <property type="project" value="TreeGrafter"/>
</dbReference>
<dbReference type="PRINTS" id="PR00081">
    <property type="entry name" value="GDHRDH"/>
</dbReference>
<dbReference type="HOGENOM" id="CLU_010194_2_9_1"/>
<dbReference type="SUPFAM" id="SSF51735">
    <property type="entry name" value="NAD(P)-binding Rossmann-fold domains"/>
    <property type="match status" value="1"/>
</dbReference>
<dbReference type="GO" id="GO:0000140">
    <property type="term" value="F:acylglycerone-phosphate reductase (NADP+) activity"/>
    <property type="evidence" value="ECO:0007669"/>
    <property type="project" value="TreeGrafter"/>
</dbReference>
<dbReference type="CDD" id="cd05374">
    <property type="entry name" value="17beta-HSD-like_SDR_c"/>
    <property type="match status" value="1"/>
</dbReference>
<dbReference type="Pfam" id="PF00106">
    <property type="entry name" value="adh_short"/>
    <property type="match status" value="1"/>
</dbReference>
<dbReference type="GO" id="GO:0005811">
    <property type="term" value="C:lipid droplet"/>
    <property type="evidence" value="ECO:0007669"/>
    <property type="project" value="TreeGrafter"/>
</dbReference>
<dbReference type="EMBL" id="KN846952">
    <property type="protein sequence ID" value="KIV81919.1"/>
    <property type="molecule type" value="Genomic_DNA"/>
</dbReference>
<dbReference type="PROSITE" id="PS00061">
    <property type="entry name" value="ADH_SHORT"/>
    <property type="match status" value="1"/>
</dbReference>
<dbReference type="InterPro" id="IPR020904">
    <property type="entry name" value="Sc_DH/Rdtase_CS"/>
</dbReference>
<evidence type="ECO:0000313" key="6">
    <source>
        <dbReference type="Proteomes" id="UP000053599"/>
    </source>
</evidence>
<reference evidence="5 6" key="1">
    <citation type="submission" date="2015-01" db="EMBL/GenBank/DDBJ databases">
        <title>The Genome Sequence of Exophiala sideris CBS121828.</title>
        <authorList>
            <consortium name="The Broad Institute Genomics Platform"/>
            <person name="Cuomo C."/>
            <person name="de Hoog S."/>
            <person name="Gorbushina A."/>
            <person name="Stielow B."/>
            <person name="Teixiera M."/>
            <person name="Abouelleil A."/>
            <person name="Chapman S.B."/>
            <person name="Priest M."/>
            <person name="Young S.K."/>
            <person name="Wortman J."/>
            <person name="Nusbaum C."/>
            <person name="Birren B."/>
        </authorList>
    </citation>
    <scope>NUCLEOTIDE SEQUENCE [LARGE SCALE GENOMIC DNA]</scope>
    <source>
        <strain evidence="5 6">CBS 121828</strain>
    </source>
</reference>
<dbReference type="PRINTS" id="PR00080">
    <property type="entry name" value="SDRFAMILY"/>
</dbReference>
<dbReference type="PANTHER" id="PTHR44169:SF3">
    <property type="entry name" value="SHORT-CHAIN DEHYDROGENASE SRDE"/>
    <property type="match status" value="1"/>
</dbReference>
<dbReference type="InterPro" id="IPR036291">
    <property type="entry name" value="NAD(P)-bd_dom_sf"/>
</dbReference>
<comment type="similarity">
    <text evidence="1 4">Belongs to the short-chain dehydrogenases/reductases (SDR) family.</text>
</comment>
<evidence type="ECO:0000256" key="4">
    <source>
        <dbReference type="RuleBase" id="RU000363"/>
    </source>
</evidence>
<dbReference type="STRING" id="1016849.A0A0D1YLI2"/>
<proteinExistence type="inferred from homology"/>
<evidence type="ECO:0000256" key="1">
    <source>
        <dbReference type="ARBA" id="ARBA00006484"/>
    </source>
</evidence>
<dbReference type="AlphaFoldDB" id="A0A0D1YLI2"/>
<keyword evidence="2" id="KW-0521">NADP</keyword>
<accession>A0A0D1YLI2</accession>
<protein>
    <submittedName>
        <fullName evidence="5">Uncharacterized protein</fullName>
    </submittedName>
</protein>
<dbReference type="InterPro" id="IPR002347">
    <property type="entry name" value="SDR_fam"/>
</dbReference>
<dbReference type="GO" id="GO:0004806">
    <property type="term" value="F:triacylglycerol lipase activity"/>
    <property type="evidence" value="ECO:0007669"/>
    <property type="project" value="TreeGrafter"/>
</dbReference>
<evidence type="ECO:0000256" key="3">
    <source>
        <dbReference type="ARBA" id="ARBA00023002"/>
    </source>
</evidence>
<name>A0A0D1YLI2_9EURO</name>
<dbReference type="OrthoDB" id="2102561at2759"/>
<dbReference type="PANTHER" id="PTHR44169">
    <property type="entry name" value="NADPH-DEPENDENT 1-ACYLDIHYDROXYACETONE PHOSPHATE REDUCTASE"/>
    <property type="match status" value="1"/>
</dbReference>
<dbReference type="Gene3D" id="3.40.50.720">
    <property type="entry name" value="NAD(P)-binding Rossmann-like Domain"/>
    <property type="match status" value="1"/>
</dbReference>
<evidence type="ECO:0000313" key="5">
    <source>
        <dbReference type="EMBL" id="KIV81919.1"/>
    </source>
</evidence>